<organism evidence="1 2">
    <name type="scientific">Cohaesibacter gelatinilyticus</name>
    <dbReference type="NCBI Taxonomy" id="372072"/>
    <lineage>
        <taxon>Bacteria</taxon>
        <taxon>Pseudomonadati</taxon>
        <taxon>Pseudomonadota</taxon>
        <taxon>Alphaproteobacteria</taxon>
        <taxon>Hyphomicrobiales</taxon>
        <taxon>Cohaesibacteraceae</taxon>
    </lineage>
</organism>
<keyword evidence="2" id="KW-1185">Reference proteome</keyword>
<dbReference type="AlphaFoldDB" id="A0A285N905"/>
<proteinExistence type="predicted"/>
<evidence type="ECO:0000313" key="1">
    <source>
        <dbReference type="EMBL" id="SNZ05972.1"/>
    </source>
</evidence>
<protein>
    <submittedName>
        <fullName evidence="1">Uncharacterized protein</fullName>
    </submittedName>
</protein>
<evidence type="ECO:0000313" key="2">
    <source>
        <dbReference type="Proteomes" id="UP000219439"/>
    </source>
</evidence>
<sequence>MIDLSSWIPVVLCELDNYCANKSSRIRADNVGLFTKGKKHFDMIPSGKKKHG</sequence>
<dbReference type="Proteomes" id="UP000219439">
    <property type="component" value="Unassembled WGS sequence"/>
</dbReference>
<gene>
    <name evidence="1" type="ORF">SAMN06265368_0252</name>
</gene>
<reference evidence="1 2" key="1">
    <citation type="submission" date="2017-09" db="EMBL/GenBank/DDBJ databases">
        <authorList>
            <person name="Ehlers B."/>
            <person name="Leendertz F.H."/>
        </authorList>
    </citation>
    <scope>NUCLEOTIDE SEQUENCE [LARGE SCALE GENOMIC DNA]</scope>
    <source>
        <strain evidence="1 2">DSM 18289</strain>
    </source>
</reference>
<dbReference type="EMBL" id="OBEL01000001">
    <property type="protein sequence ID" value="SNZ05972.1"/>
    <property type="molecule type" value="Genomic_DNA"/>
</dbReference>
<name>A0A285N905_9HYPH</name>
<accession>A0A285N905</accession>